<evidence type="ECO:0000313" key="2">
    <source>
        <dbReference type="EMBL" id="VDP84720.1"/>
    </source>
</evidence>
<name>A0A183AQ38_9TREM</name>
<feature type="region of interest" description="Disordered" evidence="1">
    <location>
        <begin position="266"/>
        <end position="308"/>
    </location>
</feature>
<feature type="compositionally biased region" description="Low complexity" evidence="1">
    <location>
        <begin position="172"/>
        <end position="192"/>
    </location>
</feature>
<keyword evidence="3" id="KW-1185">Reference proteome</keyword>
<feature type="compositionally biased region" description="Polar residues" evidence="1">
    <location>
        <begin position="427"/>
        <end position="447"/>
    </location>
</feature>
<sequence length="447" mass="48989">MCGRIRAFREVQRKGDQQQLKSPARDHAESSVVYDLLRCMLSIAVHATPLHVNENNVRIALKAARRCIETFSADIRRLEQMAARASTMEELGRVVRSFHSIYRFHLFARLSNLTARMREELPKEPEKSHCSTAPLSASKTSVAYVNPSTVVSIPNSLSSGVTIDLTEENDCSNTALSKSNSSSSLSDKPPTSTASDNTPVVGDATAEPFRSSPVSNSDHAPNPGDTDNPVADEDDDDDDDDIDWKLDMLANLSQSEAPALIFERDSRPEENDQQTAQTASVENLNATNQSDETYDGSSKSTPFDLPQSALVPQPSVYLEDIRDQLGDNSYLCLRDDSSIKAFETKKTGSTLADPDPIQHLESRQMASIDDLNKQSSSPHDSNADKTDNETIVTDADLDTSLHEENHELVRQQSGKTKPDKSQEKSLTESGSCESTDPSSKVSSVQVI</sequence>
<proteinExistence type="predicted"/>
<evidence type="ECO:0000313" key="4">
    <source>
        <dbReference type="WBParaSite" id="ECPE_0000910101-mRNA-1"/>
    </source>
</evidence>
<feature type="region of interest" description="Disordered" evidence="1">
    <location>
        <begin position="172"/>
        <end position="242"/>
    </location>
</feature>
<gene>
    <name evidence="2" type="ORF">ECPE_LOCUS9073</name>
</gene>
<dbReference type="OrthoDB" id="6286493at2759"/>
<dbReference type="EMBL" id="UZAN01046878">
    <property type="protein sequence ID" value="VDP84720.1"/>
    <property type="molecule type" value="Genomic_DNA"/>
</dbReference>
<feature type="compositionally biased region" description="Polar residues" evidence="1">
    <location>
        <begin position="273"/>
        <end position="301"/>
    </location>
</feature>
<accession>A0A183AQ38</accession>
<feature type="region of interest" description="Disordered" evidence="1">
    <location>
        <begin position="369"/>
        <end position="447"/>
    </location>
</feature>
<feature type="compositionally biased region" description="Basic and acidic residues" evidence="1">
    <location>
        <begin position="399"/>
        <end position="409"/>
    </location>
</feature>
<protein>
    <submittedName>
        <fullName evidence="4">L27 domain-containing protein</fullName>
    </submittedName>
</protein>
<organism evidence="4">
    <name type="scientific">Echinostoma caproni</name>
    <dbReference type="NCBI Taxonomy" id="27848"/>
    <lineage>
        <taxon>Eukaryota</taxon>
        <taxon>Metazoa</taxon>
        <taxon>Spiralia</taxon>
        <taxon>Lophotrochozoa</taxon>
        <taxon>Platyhelminthes</taxon>
        <taxon>Trematoda</taxon>
        <taxon>Digenea</taxon>
        <taxon>Plagiorchiida</taxon>
        <taxon>Echinostomata</taxon>
        <taxon>Echinostomatoidea</taxon>
        <taxon>Echinostomatidae</taxon>
        <taxon>Echinostoma</taxon>
    </lineage>
</organism>
<evidence type="ECO:0000313" key="3">
    <source>
        <dbReference type="Proteomes" id="UP000272942"/>
    </source>
</evidence>
<reference evidence="2 3" key="2">
    <citation type="submission" date="2018-11" db="EMBL/GenBank/DDBJ databases">
        <authorList>
            <consortium name="Pathogen Informatics"/>
        </authorList>
    </citation>
    <scope>NUCLEOTIDE SEQUENCE [LARGE SCALE GENOMIC DNA]</scope>
    <source>
        <strain evidence="2 3">Egypt</strain>
    </source>
</reference>
<dbReference type="WBParaSite" id="ECPE_0000910101-mRNA-1">
    <property type="protein sequence ID" value="ECPE_0000910101-mRNA-1"/>
    <property type="gene ID" value="ECPE_0000910101"/>
</dbReference>
<dbReference type="Proteomes" id="UP000272942">
    <property type="component" value="Unassembled WGS sequence"/>
</dbReference>
<evidence type="ECO:0000256" key="1">
    <source>
        <dbReference type="SAM" id="MobiDB-lite"/>
    </source>
</evidence>
<dbReference type="AlphaFoldDB" id="A0A183AQ38"/>
<reference evidence="4" key="1">
    <citation type="submission" date="2016-06" db="UniProtKB">
        <authorList>
            <consortium name="WormBaseParasite"/>
        </authorList>
    </citation>
    <scope>IDENTIFICATION</scope>
</reference>
<feature type="compositionally biased region" description="Basic and acidic residues" evidence="1">
    <location>
        <begin position="416"/>
        <end position="426"/>
    </location>
</feature>
<feature type="compositionally biased region" description="Acidic residues" evidence="1">
    <location>
        <begin position="230"/>
        <end position="242"/>
    </location>
</feature>